<evidence type="ECO:0000256" key="3">
    <source>
        <dbReference type="ARBA" id="ARBA00022525"/>
    </source>
</evidence>
<dbReference type="InterPro" id="IPR006533">
    <property type="entry name" value="T6SS_Vgr_RhsGE"/>
</dbReference>
<evidence type="ECO:0000256" key="1">
    <source>
        <dbReference type="ARBA" id="ARBA00004613"/>
    </source>
</evidence>
<evidence type="ECO:0000256" key="2">
    <source>
        <dbReference type="ARBA" id="ARBA00005558"/>
    </source>
</evidence>
<dbReference type="SUPFAM" id="SSF69279">
    <property type="entry name" value="Phage tail proteins"/>
    <property type="match status" value="2"/>
</dbReference>
<keyword evidence="7" id="KW-1185">Reference proteome</keyword>
<comment type="subcellular location">
    <subcellularLocation>
        <location evidence="1">Secreted</location>
    </subcellularLocation>
</comment>
<dbReference type="NCBIfam" id="TIGR03361">
    <property type="entry name" value="VI_Rhs_Vgr"/>
    <property type="match status" value="1"/>
</dbReference>
<dbReference type="InterPro" id="IPR006531">
    <property type="entry name" value="Gp5/Vgr_OB"/>
</dbReference>
<dbReference type="Gene3D" id="2.40.50.230">
    <property type="entry name" value="Gp5 N-terminal domain"/>
    <property type="match status" value="1"/>
</dbReference>
<dbReference type="Pfam" id="PF22178">
    <property type="entry name" value="Gp5_trimer_C"/>
    <property type="match status" value="1"/>
</dbReference>
<dbReference type="InterPro" id="IPR037026">
    <property type="entry name" value="Vgr_OB-fold_dom_sf"/>
</dbReference>
<dbReference type="InterPro" id="IPR054030">
    <property type="entry name" value="Gp5_Vgr_C"/>
</dbReference>
<dbReference type="PANTHER" id="PTHR32305:SF15">
    <property type="entry name" value="PROTEIN RHSA-RELATED"/>
    <property type="match status" value="1"/>
</dbReference>
<sequence>MNDMPFIDEFIQASRVLKLSTSLGEDVLLPERASITEGVNQLFEIEIAVRSKKNIAPADLIGKPVDLELEVSQGEYGEEPVRRCWNGLVTELHEGPAVTRGLRSYHLVVRPSLWLLSQTRDSRIWMDQDTLQVLETLLKEHGLTQADTGGVLRRRPPIHYSCQFNESDLRYLLRRFEEEGYFYWFGHEKGLHRLHVANYANSWLKPEGDGRVRVAYGSSDSNHINEWKRRFTYVPGKRSGADWNYKTFGHIPIESTPSLVELPGNAKREIFEWPARAMDLDEARQVEKLRIQASEADHERVTGTSNVRILEPGRRFQPYDAANPDARFEEHVIIAAEHVIVDRSYETDGGSLPEYRNRFEAIPSRIPLTPHRTTPKPKIEGLQVAVVAGPQGEEIFCDSDGCVKLWFPWQRHRAKKDGTDTKWIRVSTNWAGQGWGGQVIPRIGMEVLVSFLDSDPDRPIVVGLVPNPRNNVPYPLPVNKTKTVFRTNTHKGQGFNELTFEDEKEREEVYVHAQKDQNIKVENNYSKRINVNKIESVGHNKGIEVTNNHYEVIGGDMDIRVGPSNKWTITPRAADKALEGIGQVANSLGSKEQAPIGEGNLHLVVQKNKTQKIGDTHTEDVGRLKKIDVGSEYNLRAGEDVIIEAGKRLILNCGKSRIVLNADGTITISGKKIVGSADEIFDILGDMVKIN</sequence>
<evidence type="ECO:0000313" key="7">
    <source>
        <dbReference type="Proteomes" id="UP000646478"/>
    </source>
</evidence>
<evidence type="ECO:0000313" key="6">
    <source>
        <dbReference type="EMBL" id="GGA84876.1"/>
    </source>
</evidence>
<evidence type="ECO:0000259" key="5">
    <source>
        <dbReference type="Pfam" id="PF22178"/>
    </source>
</evidence>
<proteinExistence type="inferred from homology"/>
<dbReference type="Pfam" id="PF04717">
    <property type="entry name" value="Phage_base_V"/>
    <property type="match status" value="1"/>
</dbReference>
<dbReference type="SUPFAM" id="SSF69255">
    <property type="entry name" value="gp5 N-terminal domain-like"/>
    <property type="match status" value="1"/>
</dbReference>
<reference evidence="6" key="2">
    <citation type="submission" date="2020-09" db="EMBL/GenBank/DDBJ databases">
        <authorList>
            <person name="Sun Q."/>
            <person name="Zhou Y."/>
        </authorList>
    </citation>
    <scope>NUCLEOTIDE SEQUENCE</scope>
    <source>
        <strain evidence="6">CGMCC 1.15082</strain>
    </source>
</reference>
<dbReference type="NCBIfam" id="TIGR01646">
    <property type="entry name" value="vgr_GE"/>
    <property type="match status" value="1"/>
</dbReference>
<feature type="domain" description="Gp5/Type VI secretion system Vgr protein OB-fold" evidence="4">
    <location>
        <begin position="417"/>
        <end position="464"/>
    </location>
</feature>
<dbReference type="Gene3D" id="3.55.50.10">
    <property type="entry name" value="Baseplate protein-like domains"/>
    <property type="match status" value="1"/>
</dbReference>
<dbReference type="GO" id="GO:0005576">
    <property type="term" value="C:extracellular region"/>
    <property type="evidence" value="ECO:0007669"/>
    <property type="project" value="UniProtKB-SubCell"/>
</dbReference>
<evidence type="ECO:0008006" key="8">
    <source>
        <dbReference type="Google" id="ProtNLM"/>
    </source>
</evidence>
<dbReference type="Gene3D" id="2.30.110.50">
    <property type="match status" value="1"/>
</dbReference>
<evidence type="ECO:0000259" key="4">
    <source>
        <dbReference type="Pfam" id="PF04717"/>
    </source>
</evidence>
<dbReference type="EMBL" id="BMHH01000003">
    <property type="protein sequence ID" value="GGA84876.1"/>
    <property type="molecule type" value="Genomic_DNA"/>
</dbReference>
<feature type="domain" description="Gp5/Type VI secretion system Vgr C-terminal trimerisation" evidence="5">
    <location>
        <begin position="484"/>
        <end position="570"/>
    </location>
</feature>
<comment type="similarity">
    <text evidence="2">Belongs to the VgrG protein family.</text>
</comment>
<keyword evidence="3" id="KW-0964">Secreted</keyword>
<organism evidence="6 7">
    <name type="scientific">Brucella endophytica</name>
    <dbReference type="NCBI Taxonomy" id="1963359"/>
    <lineage>
        <taxon>Bacteria</taxon>
        <taxon>Pseudomonadati</taxon>
        <taxon>Pseudomonadota</taxon>
        <taxon>Alphaproteobacteria</taxon>
        <taxon>Hyphomicrobiales</taxon>
        <taxon>Brucellaceae</taxon>
        <taxon>Brucella/Ochrobactrum group</taxon>
        <taxon>Brucella</taxon>
    </lineage>
</organism>
<reference evidence="6" key="1">
    <citation type="journal article" date="2014" name="Int. J. Syst. Evol. Microbiol.">
        <title>Complete genome sequence of Corynebacterium casei LMG S-19264T (=DSM 44701T), isolated from a smear-ripened cheese.</title>
        <authorList>
            <consortium name="US DOE Joint Genome Institute (JGI-PGF)"/>
            <person name="Walter F."/>
            <person name="Albersmeier A."/>
            <person name="Kalinowski J."/>
            <person name="Ruckert C."/>
        </authorList>
    </citation>
    <scope>NUCLEOTIDE SEQUENCE</scope>
    <source>
        <strain evidence="6">CGMCC 1.15082</strain>
    </source>
</reference>
<dbReference type="SUPFAM" id="SSF69349">
    <property type="entry name" value="Phage fibre proteins"/>
    <property type="match status" value="1"/>
</dbReference>
<protein>
    <recommendedName>
        <fullName evidence="8">Type VI secretion system tip protein VgrG</fullName>
    </recommendedName>
</protein>
<dbReference type="AlphaFoldDB" id="A0A916S526"/>
<dbReference type="Gene3D" id="4.10.220.110">
    <property type="match status" value="1"/>
</dbReference>
<accession>A0A916S526</accession>
<gene>
    <name evidence="6" type="ORF">GCM10011491_10580</name>
</gene>
<name>A0A916S526_9HYPH</name>
<dbReference type="InterPro" id="IPR017847">
    <property type="entry name" value="T6SS_RhsGE_Vgr_subset"/>
</dbReference>
<dbReference type="InterPro" id="IPR050708">
    <property type="entry name" value="T6SS_VgrG/RHS"/>
</dbReference>
<dbReference type="PANTHER" id="PTHR32305">
    <property type="match status" value="1"/>
</dbReference>
<dbReference type="Pfam" id="PF05954">
    <property type="entry name" value="Phage_GPD"/>
    <property type="match status" value="1"/>
</dbReference>
<comment type="caution">
    <text evidence="6">The sequence shown here is derived from an EMBL/GenBank/DDBJ whole genome shotgun (WGS) entry which is preliminary data.</text>
</comment>
<dbReference type="Proteomes" id="UP000646478">
    <property type="component" value="Unassembled WGS sequence"/>
</dbReference>